<name>A0A1F7X747_9BACT</name>
<keyword evidence="1" id="KW-0472">Membrane</keyword>
<feature type="transmembrane region" description="Helical" evidence="1">
    <location>
        <begin position="58"/>
        <end position="81"/>
    </location>
</feature>
<accession>A0A1F7X747</accession>
<dbReference type="AlphaFoldDB" id="A0A1F7X747"/>
<dbReference type="PROSITE" id="PS51257">
    <property type="entry name" value="PROKAR_LIPOPROTEIN"/>
    <property type="match status" value="1"/>
</dbReference>
<evidence type="ECO:0000313" key="3">
    <source>
        <dbReference type="Proteomes" id="UP000176939"/>
    </source>
</evidence>
<dbReference type="EMBL" id="MGFQ01000005">
    <property type="protein sequence ID" value="OGM10549.1"/>
    <property type="molecule type" value="Genomic_DNA"/>
</dbReference>
<evidence type="ECO:0000313" key="2">
    <source>
        <dbReference type="EMBL" id="OGM10549.1"/>
    </source>
</evidence>
<evidence type="ECO:0008006" key="4">
    <source>
        <dbReference type="Google" id="ProtNLM"/>
    </source>
</evidence>
<dbReference type="Proteomes" id="UP000176939">
    <property type="component" value="Unassembled WGS sequence"/>
</dbReference>
<evidence type="ECO:0000256" key="1">
    <source>
        <dbReference type="SAM" id="Phobius"/>
    </source>
</evidence>
<proteinExistence type="predicted"/>
<sequence length="87" mass="9998">MKFNEKNIALITGVMVSSCHILWSILVLLGWGQFLLDFIYSIHFLINPFIVTNFNLTTALILVIVTFIVGYIFGYLGTLIWNKMIKK</sequence>
<feature type="transmembrane region" description="Helical" evidence="1">
    <location>
        <begin position="21"/>
        <end position="46"/>
    </location>
</feature>
<comment type="caution">
    <text evidence="2">The sequence shown here is derived from an EMBL/GenBank/DDBJ whole genome shotgun (WGS) entry which is preliminary data.</text>
</comment>
<organism evidence="2 3">
    <name type="scientific">Candidatus Woesebacteria bacterium RBG_13_36_22</name>
    <dbReference type="NCBI Taxonomy" id="1802478"/>
    <lineage>
        <taxon>Bacteria</taxon>
        <taxon>Candidatus Woeseibacteriota</taxon>
    </lineage>
</organism>
<gene>
    <name evidence="2" type="ORF">A2Z67_04095</name>
</gene>
<protein>
    <recommendedName>
        <fullName evidence="4">DUF2062 domain-containing protein</fullName>
    </recommendedName>
</protein>
<keyword evidence="1" id="KW-0812">Transmembrane</keyword>
<reference evidence="2 3" key="1">
    <citation type="journal article" date="2016" name="Nat. Commun.">
        <title>Thousands of microbial genomes shed light on interconnected biogeochemical processes in an aquifer system.</title>
        <authorList>
            <person name="Anantharaman K."/>
            <person name="Brown C.T."/>
            <person name="Hug L.A."/>
            <person name="Sharon I."/>
            <person name="Castelle C.J."/>
            <person name="Probst A.J."/>
            <person name="Thomas B.C."/>
            <person name="Singh A."/>
            <person name="Wilkins M.J."/>
            <person name="Karaoz U."/>
            <person name="Brodie E.L."/>
            <person name="Williams K.H."/>
            <person name="Hubbard S.S."/>
            <person name="Banfield J.F."/>
        </authorList>
    </citation>
    <scope>NUCLEOTIDE SEQUENCE [LARGE SCALE GENOMIC DNA]</scope>
</reference>
<keyword evidence="1" id="KW-1133">Transmembrane helix</keyword>